<dbReference type="EMBL" id="LGCL01000040">
    <property type="protein sequence ID" value="KPL72104.1"/>
    <property type="molecule type" value="Genomic_DNA"/>
</dbReference>
<dbReference type="STRING" id="1134406.ADN00_16680"/>
<dbReference type="Proteomes" id="UP000050417">
    <property type="component" value="Unassembled WGS sequence"/>
</dbReference>
<dbReference type="PATRIC" id="fig|1134406.4.peg.3781"/>
<protein>
    <recommendedName>
        <fullName evidence="3">Glycosyl transferase family 1 domain-containing protein</fullName>
    </recommendedName>
</protein>
<gene>
    <name evidence="1" type="ORF">ADN00_16680</name>
</gene>
<dbReference type="AlphaFoldDB" id="A0A0P6WZC2"/>
<sequence>MKERPFILAVLPGLAPSTLMDVVTPLKQLQQAGQIHARVTLDWLTTTEEVNQADLVVFCRNNNPAYDWSGFCVEKCIPYIYDLDDNLFAIPASTPLGQYANRPDVIETLKGYLRGAALVRVYSPALREVVAPLNANTRLVQPPIDWGVLDGLTRKSGRGLKMVYPTSRGSADDLAEIFVPAIQQILKDHPRGVEIYFLGAPVPRELKAFRQVRHWKFDLDYEQYLRRFYQEGFDIGLAPLKDDLFHQCKTNNKYREFAACGIAGIYSKTTLYQQSVRHEQTGLLVENTAAAWHQAIRTLIENPELRRSIQASALQDAQNTYPREAFAGEWLAQIRHVLEEQPIPMAAPADQKQPAAPQGVEAPTSRFGRVKNLAGRLRQNGIGYLVESIRWKMVKAQHQAALKRINRDRKSSINL</sequence>
<reference evidence="1 2" key="1">
    <citation type="submission" date="2015-07" db="EMBL/GenBank/DDBJ databases">
        <title>Genome sequence of Ornatilinea apprima DSM 23815.</title>
        <authorList>
            <person name="Hemp J."/>
            <person name="Ward L.M."/>
            <person name="Pace L.A."/>
            <person name="Fischer W.W."/>
        </authorList>
    </citation>
    <scope>NUCLEOTIDE SEQUENCE [LARGE SCALE GENOMIC DNA]</scope>
    <source>
        <strain evidence="1 2">P3M-1</strain>
    </source>
</reference>
<name>A0A0P6WZC2_9CHLR</name>
<evidence type="ECO:0000313" key="1">
    <source>
        <dbReference type="EMBL" id="KPL72104.1"/>
    </source>
</evidence>
<evidence type="ECO:0000313" key="2">
    <source>
        <dbReference type="Proteomes" id="UP000050417"/>
    </source>
</evidence>
<accession>A0A0P6WZC2</accession>
<organism evidence="1 2">
    <name type="scientific">Ornatilinea apprima</name>
    <dbReference type="NCBI Taxonomy" id="1134406"/>
    <lineage>
        <taxon>Bacteria</taxon>
        <taxon>Bacillati</taxon>
        <taxon>Chloroflexota</taxon>
        <taxon>Anaerolineae</taxon>
        <taxon>Anaerolineales</taxon>
        <taxon>Anaerolineaceae</taxon>
        <taxon>Ornatilinea</taxon>
    </lineage>
</organism>
<comment type="caution">
    <text evidence="1">The sequence shown here is derived from an EMBL/GenBank/DDBJ whole genome shotgun (WGS) entry which is preliminary data.</text>
</comment>
<dbReference type="Pfam" id="PF13692">
    <property type="entry name" value="Glyco_trans_1_4"/>
    <property type="match status" value="1"/>
</dbReference>
<dbReference type="OrthoDB" id="433681at2"/>
<proteinExistence type="predicted"/>
<keyword evidence="2" id="KW-1185">Reference proteome</keyword>
<dbReference type="RefSeq" id="WP_075064173.1">
    <property type="nucleotide sequence ID" value="NZ_LGCL01000040.1"/>
</dbReference>
<evidence type="ECO:0008006" key="3">
    <source>
        <dbReference type="Google" id="ProtNLM"/>
    </source>
</evidence>
<dbReference type="SUPFAM" id="SSF53756">
    <property type="entry name" value="UDP-Glycosyltransferase/glycogen phosphorylase"/>
    <property type="match status" value="1"/>
</dbReference>
<dbReference type="Gene3D" id="3.40.50.2000">
    <property type="entry name" value="Glycogen Phosphorylase B"/>
    <property type="match status" value="1"/>
</dbReference>